<dbReference type="OrthoDB" id="5582146at2759"/>
<accession>A0A401GES4</accession>
<sequence length="691" mass="75111">MYPADQGLSPPPGSPAYLPALFTRIRAAHPVLPVDPVVLQSVLLCLIARTPGPASASVCTDGQDASDERINSAGLSMNLVLRTKEEDIRLLSHIVTLILTTVFGFSAHRHKVGHTQQGHVCSAQSVGANPMLHPDSFLRGLFFRPPRKRPRRVRQNADPTLLGTTGSHLSRAYAPQRSSTYPIPPSSPYVTATSELDQADQQITSAGHEQHEQLLDTNSLASSRRPFQSSVTPASTLRMQRPPADRTRIDPPPLLSVFVPPEGDDLSPCPSFPQAVVVSGLEQAGAPAQRALTHVLSEGKLVLQENDEEEGAIKDFNGTWNLPNDFLMVYVCRWDPHERPAVLRGLLDKFAMSVDVVIEPSTRQAFTTYRSTLVTTPHTSPFPSPRALPSELFPTSTGTPTNSPIRSAPSRISTPVIPPVIPPSEVAHLRSLACASPDAQAHAYTSIHPSLRAYLCDLFSATRHHPALDGTLLTRRAHKDAEALVRAYRVLVGDSIGAELVRVAGSNCAISEDGDEFSADSGEGTLEWDKPGMDLDWMVGGGSDTGKGRISNDTDTSGSMEHVVRLNLEEDIRKGRQSTEQDLPQPPDFREQVDDHLRKSTHLRSDAEVWDISEVDVARVFPRVVSHRLRVREGPDHEILGSVMWPAAGIAPAGVRGASASAGSSLHPENEDVRWERKTVKEILVGILAEV</sequence>
<evidence type="ECO:0000256" key="1">
    <source>
        <dbReference type="SAM" id="MobiDB-lite"/>
    </source>
</evidence>
<dbReference type="EMBL" id="BFAD01000003">
    <property type="protein sequence ID" value="GBE80603.1"/>
    <property type="molecule type" value="Genomic_DNA"/>
</dbReference>
<dbReference type="STRING" id="139825.A0A401GES4"/>
<dbReference type="AlphaFoldDB" id="A0A401GES4"/>
<gene>
    <name evidence="2" type="ORF">SCP_0303180</name>
</gene>
<dbReference type="GeneID" id="38777520"/>
<protein>
    <submittedName>
        <fullName evidence="2">Uncharacterized protein</fullName>
    </submittedName>
</protein>
<proteinExistence type="predicted"/>
<feature type="compositionally biased region" description="Polar residues" evidence="1">
    <location>
        <begin position="215"/>
        <end position="238"/>
    </location>
</feature>
<evidence type="ECO:0000313" key="2">
    <source>
        <dbReference type="EMBL" id="GBE80603.1"/>
    </source>
</evidence>
<feature type="region of interest" description="Disordered" evidence="1">
    <location>
        <begin position="147"/>
        <end position="191"/>
    </location>
</feature>
<reference evidence="2 3" key="1">
    <citation type="journal article" date="2018" name="Sci. Rep.">
        <title>Genome sequence of the cauliflower mushroom Sparassis crispa (Hanabiratake) and its association with beneficial usage.</title>
        <authorList>
            <person name="Kiyama R."/>
            <person name="Furutani Y."/>
            <person name="Kawaguchi K."/>
            <person name="Nakanishi T."/>
        </authorList>
    </citation>
    <scope>NUCLEOTIDE SEQUENCE [LARGE SCALE GENOMIC DNA]</scope>
</reference>
<organism evidence="2 3">
    <name type="scientific">Sparassis crispa</name>
    <dbReference type="NCBI Taxonomy" id="139825"/>
    <lineage>
        <taxon>Eukaryota</taxon>
        <taxon>Fungi</taxon>
        <taxon>Dikarya</taxon>
        <taxon>Basidiomycota</taxon>
        <taxon>Agaricomycotina</taxon>
        <taxon>Agaricomycetes</taxon>
        <taxon>Polyporales</taxon>
        <taxon>Sparassidaceae</taxon>
        <taxon>Sparassis</taxon>
    </lineage>
</organism>
<comment type="caution">
    <text evidence="2">The sequence shown here is derived from an EMBL/GenBank/DDBJ whole genome shotgun (WGS) entry which is preliminary data.</text>
</comment>
<feature type="region of interest" description="Disordered" evidence="1">
    <location>
        <begin position="207"/>
        <end position="252"/>
    </location>
</feature>
<dbReference type="Proteomes" id="UP000287166">
    <property type="component" value="Unassembled WGS sequence"/>
</dbReference>
<keyword evidence="3" id="KW-1185">Reference proteome</keyword>
<dbReference type="RefSeq" id="XP_027611516.1">
    <property type="nucleotide sequence ID" value="XM_027755715.1"/>
</dbReference>
<evidence type="ECO:0000313" key="3">
    <source>
        <dbReference type="Proteomes" id="UP000287166"/>
    </source>
</evidence>
<dbReference type="InParanoid" id="A0A401GES4"/>
<name>A0A401GES4_9APHY</name>